<comment type="caution">
    <text evidence="1">The sequence shown here is derived from an EMBL/GenBank/DDBJ whole genome shotgun (WGS) entry which is preliminary data.</text>
</comment>
<evidence type="ECO:0000313" key="2">
    <source>
        <dbReference type="EMBL" id="MBB4533744.1"/>
    </source>
</evidence>
<dbReference type="Pfam" id="PF11294">
    <property type="entry name" value="DUF3095"/>
    <property type="match status" value="1"/>
</dbReference>
<dbReference type="AlphaFoldDB" id="A0A7W6Y7M4"/>
<evidence type="ECO:0000313" key="1">
    <source>
        <dbReference type="EMBL" id="MBB4477912.1"/>
    </source>
</evidence>
<dbReference type="Proteomes" id="UP000523431">
    <property type="component" value="Unassembled WGS sequence"/>
</dbReference>
<dbReference type="Proteomes" id="UP000557344">
    <property type="component" value="Unassembled WGS sequence"/>
</dbReference>
<dbReference type="EMBL" id="JACIHU010000001">
    <property type="protein sequence ID" value="MBB4477912.1"/>
    <property type="molecule type" value="Genomic_DNA"/>
</dbReference>
<protein>
    <submittedName>
        <fullName evidence="1">Uncharacterized protein</fullName>
    </submittedName>
</protein>
<sequence>MINSHAEPRRAAYDEFSLVLDPDVYEPLPDNWLIGITDVVSSTAAIRSGRY</sequence>
<name>A0A7W6Y7M4_RHIET</name>
<reference evidence="3 4" key="1">
    <citation type="submission" date="2020-08" db="EMBL/GenBank/DDBJ databases">
        <title>Genomic Encyclopedia of Type Strains, Phase IV (KMG-V): Genome sequencing to study the core and pangenomes of soil and plant-associated prokaryotes.</title>
        <authorList>
            <person name="Whitman W."/>
        </authorList>
    </citation>
    <scope>NUCLEOTIDE SEQUENCE [LARGE SCALE GENOMIC DNA]</scope>
    <source>
        <strain evidence="1 4">SEMIA 471</strain>
        <strain evidence="2 3">SEMIA 489</strain>
    </source>
</reference>
<proteinExistence type="predicted"/>
<dbReference type="EMBL" id="JACIID010000001">
    <property type="protein sequence ID" value="MBB4533744.1"/>
    <property type="molecule type" value="Genomic_DNA"/>
</dbReference>
<evidence type="ECO:0000313" key="4">
    <source>
        <dbReference type="Proteomes" id="UP000557344"/>
    </source>
</evidence>
<gene>
    <name evidence="1" type="ORF">GGE46_000453</name>
    <name evidence="2" type="ORF">GGE57_000453</name>
</gene>
<evidence type="ECO:0000313" key="3">
    <source>
        <dbReference type="Proteomes" id="UP000523431"/>
    </source>
</evidence>
<dbReference type="InterPro" id="IPR021445">
    <property type="entry name" value="DUF3095"/>
</dbReference>
<organism evidence="1 4">
    <name type="scientific">Rhizobium etli</name>
    <dbReference type="NCBI Taxonomy" id="29449"/>
    <lineage>
        <taxon>Bacteria</taxon>
        <taxon>Pseudomonadati</taxon>
        <taxon>Pseudomonadota</taxon>
        <taxon>Alphaproteobacteria</taxon>
        <taxon>Hyphomicrobiales</taxon>
        <taxon>Rhizobiaceae</taxon>
        <taxon>Rhizobium/Agrobacterium group</taxon>
        <taxon>Rhizobium</taxon>
    </lineage>
</organism>
<accession>A0A7W6Y7M4</accession>